<dbReference type="InterPro" id="IPR036291">
    <property type="entry name" value="NAD(P)-bd_dom_sf"/>
</dbReference>
<dbReference type="GO" id="GO:0016491">
    <property type="term" value="F:oxidoreductase activity"/>
    <property type="evidence" value="ECO:0007669"/>
    <property type="project" value="UniProtKB-KW"/>
</dbReference>
<organism evidence="4">
    <name type="scientific">Alloyangia sp. H15</name>
    <dbReference type="NCBI Taxonomy" id="3029062"/>
    <lineage>
        <taxon>Bacteria</taxon>
        <taxon>Pseudomonadati</taxon>
        <taxon>Pseudomonadota</taxon>
        <taxon>Alphaproteobacteria</taxon>
        <taxon>Rhodobacterales</taxon>
        <taxon>Roseobacteraceae</taxon>
        <taxon>Alloyangia</taxon>
    </lineage>
</organism>
<dbReference type="RefSeq" id="WP_353473407.1">
    <property type="nucleotide sequence ID" value="NZ_CP123384.1"/>
</dbReference>
<dbReference type="AlphaFoldDB" id="A0AAU8AJK7"/>
<sequence length="257" mass="27347">MTQLTPDSGIAVVTGAGSGLGRAMAIELARRGFTVAGIGRRRAALEETRAMAGPDRFHPYPADVALPEEVAQAFARIRAERGRIALLINNAATYPRRDLLDESAESFMATVAANLGGTVACSRAALEDMVETGRGRILNVATFADLAPLPASAAYSVSKGAARIFTRALIADLGDRFPGIVIGDWMPGMLKTQMGIPDGLPPEQAAAWGVALAVNADPALTGAVFEMDREILPPRGLKGRLKDLLLLRRRRPRRILP</sequence>
<reference evidence="4" key="1">
    <citation type="submission" date="2023-02" db="EMBL/GenBank/DDBJ databases">
        <title>Description and genomic characterization of Salipiger bruguierae sp. nov., isolated from the sediment of mangrove plant Bruguiera sexangula.</title>
        <authorList>
            <person name="Long M."/>
        </authorList>
    </citation>
    <scope>NUCLEOTIDE SEQUENCE</scope>
    <source>
        <strain evidence="4">H15</strain>
    </source>
</reference>
<dbReference type="PANTHER" id="PTHR44196:SF1">
    <property type="entry name" value="DEHYDROGENASE_REDUCTASE SDR FAMILY MEMBER 7B"/>
    <property type="match status" value="1"/>
</dbReference>
<evidence type="ECO:0000256" key="2">
    <source>
        <dbReference type="ARBA" id="ARBA00023002"/>
    </source>
</evidence>
<evidence type="ECO:0000256" key="3">
    <source>
        <dbReference type="RuleBase" id="RU000363"/>
    </source>
</evidence>
<dbReference type="EC" id="1.-.-.-" evidence="4"/>
<dbReference type="CDD" id="cd05233">
    <property type="entry name" value="SDR_c"/>
    <property type="match status" value="1"/>
</dbReference>
<accession>A0AAU8AJK7</accession>
<dbReference type="Gene3D" id="3.40.50.720">
    <property type="entry name" value="NAD(P)-binding Rossmann-like Domain"/>
    <property type="match status" value="1"/>
</dbReference>
<dbReference type="Pfam" id="PF00106">
    <property type="entry name" value="adh_short"/>
    <property type="match status" value="1"/>
</dbReference>
<evidence type="ECO:0000256" key="1">
    <source>
        <dbReference type="ARBA" id="ARBA00006484"/>
    </source>
</evidence>
<dbReference type="GO" id="GO:0016020">
    <property type="term" value="C:membrane"/>
    <property type="evidence" value="ECO:0007669"/>
    <property type="project" value="TreeGrafter"/>
</dbReference>
<dbReference type="PANTHER" id="PTHR44196">
    <property type="entry name" value="DEHYDROGENASE/REDUCTASE SDR FAMILY MEMBER 7B"/>
    <property type="match status" value="1"/>
</dbReference>
<keyword evidence="2 4" id="KW-0560">Oxidoreductase</keyword>
<dbReference type="PRINTS" id="PR00080">
    <property type="entry name" value="SDRFAMILY"/>
</dbReference>
<name>A0AAU8AJK7_9RHOB</name>
<gene>
    <name evidence="4" type="ORF">PVT71_05015</name>
</gene>
<dbReference type="SUPFAM" id="SSF51735">
    <property type="entry name" value="NAD(P)-binding Rossmann-fold domains"/>
    <property type="match status" value="1"/>
</dbReference>
<evidence type="ECO:0000313" key="4">
    <source>
        <dbReference type="EMBL" id="XCC94582.1"/>
    </source>
</evidence>
<dbReference type="PRINTS" id="PR00081">
    <property type="entry name" value="GDHRDH"/>
</dbReference>
<dbReference type="InterPro" id="IPR002347">
    <property type="entry name" value="SDR_fam"/>
</dbReference>
<proteinExistence type="inferred from homology"/>
<dbReference type="EMBL" id="CP123384">
    <property type="protein sequence ID" value="XCC94582.1"/>
    <property type="molecule type" value="Genomic_DNA"/>
</dbReference>
<comment type="similarity">
    <text evidence="1 3">Belongs to the short-chain dehydrogenases/reductases (SDR) family.</text>
</comment>
<protein>
    <submittedName>
        <fullName evidence="4">SDR family NAD(P)-dependent oxidoreductase</fullName>
        <ecNumber evidence="4">1.-.-.-</ecNumber>
    </submittedName>
</protein>